<dbReference type="EMBL" id="CADCWP010000166">
    <property type="protein sequence ID" value="CAA9574730.1"/>
    <property type="molecule type" value="Genomic_DNA"/>
</dbReference>
<comment type="subcellular location">
    <subcellularLocation>
        <location evidence="1">Cell inner membrane</location>
        <topology evidence="1">Multi-pass membrane protein</topology>
    </subcellularLocation>
    <subcellularLocation>
        <location evidence="8">Cell membrane</location>
        <topology evidence="8">Multi-pass membrane protein</topology>
    </subcellularLocation>
</comment>
<dbReference type="Gene3D" id="1.10.3720.10">
    <property type="entry name" value="MetI-like"/>
    <property type="match status" value="1"/>
</dbReference>
<evidence type="ECO:0000256" key="3">
    <source>
        <dbReference type="ARBA" id="ARBA00022475"/>
    </source>
</evidence>
<dbReference type="GO" id="GO:0055085">
    <property type="term" value="P:transmembrane transport"/>
    <property type="evidence" value="ECO:0007669"/>
    <property type="project" value="InterPro"/>
</dbReference>
<proteinExistence type="inferred from homology"/>
<dbReference type="PANTHER" id="PTHR43357">
    <property type="entry name" value="INNER MEMBRANE ABC TRANSPORTER PERMEASE PROTEIN YDCV"/>
    <property type="match status" value="1"/>
</dbReference>
<dbReference type="AlphaFoldDB" id="A0A6J4VDT6"/>
<protein>
    <recommendedName>
        <fullName evidence="9">ABC transmembrane type-1 domain-containing protein</fullName>
    </recommendedName>
</protein>
<evidence type="ECO:0000256" key="8">
    <source>
        <dbReference type="RuleBase" id="RU363032"/>
    </source>
</evidence>
<keyword evidence="5 8" id="KW-0812">Transmembrane</keyword>
<keyword evidence="2 8" id="KW-0813">Transport</keyword>
<evidence type="ECO:0000256" key="2">
    <source>
        <dbReference type="ARBA" id="ARBA00022448"/>
    </source>
</evidence>
<dbReference type="GO" id="GO:0005886">
    <property type="term" value="C:plasma membrane"/>
    <property type="evidence" value="ECO:0007669"/>
    <property type="project" value="UniProtKB-SubCell"/>
</dbReference>
<feature type="transmembrane region" description="Helical" evidence="8">
    <location>
        <begin position="50"/>
        <end position="69"/>
    </location>
</feature>
<dbReference type="InterPro" id="IPR000515">
    <property type="entry name" value="MetI-like"/>
</dbReference>
<dbReference type="InterPro" id="IPR035906">
    <property type="entry name" value="MetI-like_sf"/>
</dbReference>
<dbReference type="SUPFAM" id="SSF161098">
    <property type="entry name" value="MetI-like"/>
    <property type="match status" value="1"/>
</dbReference>
<dbReference type="Pfam" id="PF00528">
    <property type="entry name" value="BPD_transp_1"/>
    <property type="match status" value="1"/>
</dbReference>
<keyword evidence="3" id="KW-1003">Cell membrane</keyword>
<reference evidence="10" key="1">
    <citation type="submission" date="2020-02" db="EMBL/GenBank/DDBJ databases">
        <authorList>
            <person name="Meier V. D."/>
        </authorList>
    </citation>
    <scope>NUCLEOTIDE SEQUENCE</scope>
    <source>
        <strain evidence="10">AVDCRST_MAG86</strain>
    </source>
</reference>
<evidence type="ECO:0000256" key="4">
    <source>
        <dbReference type="ARBA" id="ARBA00022519"/>
    </source>
</evidence>
<dbReference type="CDD" id="cd06261">
    <property type="entry name" value="TM_PBP2"/>
    <property type="match status" value="1"/>
</dbReference>
<name>A0A6J4VDT6_9DEIN</name>
<evidence type="ECO:0000256" key="1">
    <source>
        <dbReference type="ARBA" id="ARBA00004429"/>
    </source>
</evidence>
<feature type="transmembrane region" description="Helical" evidence="8">
    <location>
        <begin position="99"/>
        <end position="123"/>
    </location>
</feature>
<feature type="domain" description="ABC transmembrane type-1" evidence="9">
    <location>
        <begin position="1"/>
        <end position="121"/>
    </location>
</feature>
<keyword evidence="7 8" id="KW-0472">Membrane</keyword>
<accession>A0A6J4VDT6</accession>
<evidence type="ECO:0000256" key="5">
    <source>
        <dbReference type="ARBA" id="ARBA00022692"/>
    </source>
</evidence>
<evidence type="ECO:0000313" key="10">
    <source>
        <dbReference type="EMBL" id="CAA9574730.1"/>
    </source>
</evidence>
<comment type="similarity">
    <text evidence="8">Belongs to the binding-protein-dependent transport system permease family.</text>
</comment>
<organism evidence="10">
    <name type="scientific">uncultured Truepera sp</name>
    <dbReference type="NCBI Taxonomy" id="543023"/>
    <lineage>
        <taxon>Bacteria</taxon>
        <taxon>Thermotogati</taxon>
        <taxon>Deinococcota</taxon>
        <taxon>Deinococci</taxon>
        <taxon>Trueperales</taxon>
        <taxon>Trueperaceae</taxon>
        <taxon>Truepera</taxon>
        <taxon>environmental samples</taxon>
    </lineage>
</organism>
<keyword evidence="4" id="KW-0997">Cell inner membrane</keyword>
<evidence type="ECO:0000256" key="6">
    <source>
        <dbReference type="ARBA" id="ARBA00022989"/>
    </source>
</evidence>
<sequence length="133" mass="14817">MFVYLWKQVPFQTLILSSVLAGMDDELEPAARLLGANPLQVLWRVTLPRLLPGIVSATLIVFAFNFSVFEVPLILGSSPNTLPVEAWRAFNDPDPERRLYGAALTTVLSLVLGVLLGIILLLYRGLERRWGRA</sequence>
<evidence type="ECO:0000256" key="7">
    <source>
        <dbReference type="ARBA" id="ARBA00023136"/>
    </source>
</evidence>
<dbReference type="PANTHER" id="PTHR43357:SF4">
    <property type="entry name" value="INNER MEMBRANE ABC TRANSPORTER PERMEASE PROTEIN YDCV"/>
    <property type="match status" value="1"/>
</dbReference>
<keyword evidence="6 8" id="KW-1133">Transmembrane helix</keyword>
<gene>
    <name evidence="10" type="ORF">AVDCRST_MAG86-2058</name>
</gene>
<evidence type="ECO:0000259" key="9">
    <source>
        <dbReference type="PROSITE" id="PS50928"/>
    </source>
</evidence>
<dbReference type="PROSITE" id="PS50928">
    <property type="entry name" value="ABC_TM1"/>
    <property type="match status" value="1"/>
</dbReference>